<keyword evidence="5" id="KW-1185">Reference proteome</keyword>
<protein>
    <submittedName>
        <fullName evidence="4">IS3 family transposase</fullName>
    </submittedName>
</protein>
<comment type="similarity">
    <text evidence="1">Belongs to the transposase 8 family.</text>
</comment>
<dbReference type="Gene3D" id="1.10.10.60">
    <property type="entry name" value="Homeodomain-like"/>
    <property type="match status" value="1"/>
</dbReference>
<evidence type="ECO:0000313" key="5">
    <source>
        <dbReference type="Proteomes" id="UP000305674"/>
    </source>
</evidence>
<dbReference type="GO" id="GO:0015074">
    <property type="term" value="P:DNA integration"/>
    <property type="evidence" value="ECO:0007669"/>
    <property type="project" value="InterPro"/>
</dbReference>
<dbReference type="GO" id="GO:0004803">
    <property type="term" value="F:transposase activity"/>
    <property type="evidence" value="ECO:0007669"/>
    <property type="project" value="InterPro"/>
</dbReference>
<dbReference type="NCBIfam" id="NF033516">
    <property type="entry name" value="transpos_IS3"/>
    <property type="match status" value="1"/>
</dbReference>
<dbReference type="Pfam" id="PF01527">
    <property type="entry name" value="HTH_Tnp_1"/>
    <property type="match status" value="1"/>
</dbReference>
<dbReference type="Pfam" id="PF00665">
    <property type="entry name" value="rve"/>
    <property type="match status" value="1"/>
</dbReference>
<dbReference type="Proteomes" id="UP000305674">
    <property type="component" value="Unassembled WGS sequence"/>
</dbReference>
<dbReference type="PANTHER" id="PTHR46889">
    <property type="entry name" value="TRANSPOSASE INSF FOR INSERTION SEQUENCE IS3B-RELATED"/>
    <property type="match status" value="1"/>
</dbReference>
<dbReference type="SUPFAM" id="SSF46689">
    <property type="entry name" value="Homeodomain-like"/>
    <property type="match status" value="1"/>
</dbReference>
<feature type="compositionally biased region" description="Basic and acidic residues" evidence="2">
    <location>
        <begin position="66"/>
        <end position="76"/>
    </location>
</feature>
<dbReference type="InterPro" id="IPR050900">
    <property type="entry name" value="Transposase_IS3/IS150/IS904"/>
</dbReference>
<gene>
    <name evidence="4" type="ORF">FCL40_18360</name>
</gene>
<evidence type="ECO:0000313" key="4">
    <source>
        <dbReference type="EMBL" id="TKB45812.1"/>
    </source>
</evidence>
<dbReference type="InterPro" id="IPR048020">
    <property type="entry name" value="Transpos_IS3"/>
</dbReference>
<organism evidence="4 5">
    <name type="scientific">Ferrimonas sediminicola</name>
    <dbReference type="NCBI Taxonomy" id="2569538"/>
    <lineage>
        <taxon>Bacteria</taxon>
        <taxon>Pseudomonadati</taxon>
        <taxon>Pseudomonadota</taxon>
        <taxon>Gammaproteobacteria</taxon>
        <taxon>Alteromonadales</taxon>
        <taxon>Ferrimonadaceae</taxon>
        <taxon>Ferrimonas</taxon>
    </lineage>
</organism>
<feature type="region of interest" description="Disordered" evidence="2">
    <location>
        <begin position="57"/>
        <end position="76"/>
    </location>
</feature>
<dbReference type="Pfam" id="PF13333">
    <property type="entry name" value="rve_2"/>
    <property type="match status" value="1"/>
</dbReference>
<feature type="domain" description="Integrase catalytic" evidence="3">
    <location>
        <begin position="224"/>
        <end position="390"/>
    </location>
</feature>
<dbReference type="InterPro" id="IPR009057">
    <property type="entry name" value="Homeodomain-like_sf"/>
</dbReference>
<dbReference type="InterPro" id="IPR002514">
    <property type="entry name" value="Transposase_8"/>
</dbReference>
<reference evidence="4 5" key="1">
    <citation type="submission" date="2019-04" db="EMBL/GenBank/DDBJ databases">
        <authorList>
            <person name="Hwang J.C."/>
        </authorList>
    </citation>
    <scope>NUCLEOTIDE SEQUENCE [LARGE SCALE GENOMIC DNA]</scope>
    <source>
        <strain evidence="4 5">IMCC35001</strain>
    </source>
</reference>
<dbReference type="Gene3D" id="3.30.420.10">
    <property type="entry name" value="Ribonuclease H-like superfamily/Ribonuclease H"/>
    <property type="match status" value="1"/>
</dbReference>
<sequence length="390" mass="45750">MPAYKTGKRTQQYSVEFKVKAVTWSHLPHRSVKEVAQALDIHPFMLSRWRKEYRDGKWGMSKKTKKQPEQLSKSDEISQLKRRLAELELENDLLKKATVSSRGTEESFRFIARYQGTIRLSKLCQFVGVSRSGFYAWKKRQPSQRAQSDQALGAEIQRLFRLSKERYGSPRIHAQLKQQGISVARKRVARLMHELGLRARSVRVYRQMNKRRQTLKATENLRLTSDAPTAVNQQWSGDVTYLKHGRKWYYLAVIIDLYSRKIVGWSFSDNRTSKLTEGALVKALRTRRPKAGLLFHSDRGIEYLNENLQGYYKRHGIRHSLNRAGCCTDNAEVESFFHTLKGEMFQGARFRDHWKLRDELANYIDQFYNRRRLHSSLGYQSPQQFEKLAV</sequence>
<dbReference type="PANTHER" id="PTHR46889:SF4">
    <property type="entry name" value="TRANSPOSASE INSO FOR INSERTION SEQUENCE ELEMENT IS911B-RELATED"/>
    <property type="match status" value="1"/>
</dbReference>
<dbReference type="InterPro" id="IPR036397">
    <property type="entry name" value="RNaseH_sf"/>
</dbReference>
<evidence type="ECO:0000256" key="2">
    <source>
        <dbReference type="SAM" id="MobiDB-lite"/>
    </source>
</evidence>
<accession>A0A4U1B5Q4</accession>
<dbReference type="GO" id="GO:0006313">
    <property type="term" value="P:DNA transposition"/>
    <property type="evidence" value="ECO:0007669"/>
    <property type="project" value="InterPro"/>
</dbReference>
<proteinExistence type="inferred from homology"/>
<dbReference type="InterPro" id="IPR001584">
    <property type="entry name" value="Integrase_cat-core"/>
</dbReference>
<dbReference type="GO" id="GO:0003677">
    <property type="term" value="F:DNA binding"/>
    <property type="evidence" value="ECO:0007669"/>
    <property type="project" value="InterPro"/>
</dbReference>
<dbReference type="InterPro" id="IPR012337">
    <property type="entry name" value="RNaseH-like_sf"/>
</dbReference>
<dbReference type="EMBL" id="SWCI01000033">
    <property type="protein sequence ID" value="TKB45812.1"/>
    <property type="molecule type" value="Genomic_DNA"/>
</dbReference>
<dbReference type="PROSITE" id="PS50994">
    <property type="entry name" value="INTEGRASE"/>
    <property type="match status" value="1"/>
</dbReference>
<name>A0A4U1B5Q4_9GAMM</name>
<dbReference type="OrthoDB" id="9810995at2"/>
<dbReference type="AlphaFoldDB" id="A0A4U1B5Q4"/>
<comment type="caution">
    <text evidence="4">The sequence shown here is derived from an EMBL/GenBank/DDBJ whole genome shotgun (WGS) entry which is preliminary data.</text>
</comment>
<dbReference type="SUPFAM" id="SSF53098">
    <property type="entry name" value="Ribonuclease H-like"/>
    <property type="match status" value="1"/>
</dbReference>
<evidence type="ECO:0000256" key="1">
    <source>
        <dbReference type="ARBA" id="ARBA00009964"/>
    </source>
</evidence>
<dbReference type="Pfam" id="PF13276">
    <property type="entry name" value="HTH_21"/>
    <property type="match status" value="1"/>
</dbReference>
<evidence type="ECO:0000259" key="3">
    <source>
        <dbReference type="PROSITE" id="PS50994"/>
    </source>
</evidence>
<dbReference type="InterPro" id="IPR025948">
    <property type="entry name" value="HTH-like_dom"/>
</dbReference>